<reference evidence="1" key="1">
    <citation type="submission" date="2014-09" db="EMBL/GenBank/DDBJ databases">
        <authorList>
            <person name="Magalhaes I.L.F."/>
            <person name="Oliveira U."/>
            <person name="Santos F.R."/>
            <person name="Vidigal T.H.D.A."/>
            <person name="Brescovit A.D."/>
            <person name="Santos A.J."/>
        </authorList>
    </citation>
    <scope>NUCLEOTIDE SEQUENCE</scope>
    <source>
        <tissue evidence="1">Shoot tissue taken approximately 20 cm above the soil surface</tissue>
    </source>
</reference>
<dbReference type="EMBL" id="GBRH01280388">
    <property type="protein sequence ID" value="JAD17507.1"/>
    <property type="molecule type" value="Transcribed_RNA"/>
</dbReference>
<name>A0A0A9V159_ARUDO</name>
<sequence length="17" mass="2249">MWYFKSILNWWGSWRTS</sequence>
<reference evidence="1" key="2">
    <citation type="journal article" date="2015" name="Data Brief">
        <title>Shoot transcriptome of the giant reed, Arundo donax.</title>
        <authorList>
            <person name="Barrero R.A."/>
            <person name="Guerrero F.D."/>
            <person name="Moolhuijzen P."/>
            <person name="Goolsby J.A."/>
            <person name="Tidwell J."/>
            <person name="Bellgard S.E."/>
            <person name="Bellgard M.I."/>
        </authorList>
    </citation>
    <scope>NUCLEOTIDE SEQUENCE</scope>
    <source>
        <tissue evidence="1">Shoot tissue taken approximately 20 cm above the soil surface</tissue>
    </source>
</reference>
<accession>A0A0A9V159</accession>
<dbReference type="AlphaFoldDB" id="A0A0A9V159"/>
<proteinExistence type="predicted"/>
<organism evidence="1">
    <name type="scientific">Arundo donax</name>
    <name type="common">Giant reed</name>
    <name type="synonym">Donax arundinaceus</name>
    <dbReference type="NCBI Taxonomy" id="35708"/>
    <lineage>
        <taxon>Eukaryota</taxon>
        <taxon>Viridiplantae</taxon>
        <taxon>Streptophyta</taxon>
        <taxon>Embryophyta</taxon>
        <taxon>Tracheophyta</taxon>
        <taxon>Spermatophyta</taxon>
        <taxon>Magnoliopsida</taxon>
        <taxon>Liliopsida</taxon>
        <taxon>Poales</taxon>
        <taxon>Poaceae</taxon>
        <taxon>PACMAD clade</taxon>
        <taxon>Arundinoideae</taxon>
        <taxon>Arundineae</taxon>
        <taxon>Arundo</taxon>
    </lineage>
</organism>
<evidence type="ECO:0000313" key="1">
    <source>
        <dbReference type="EMBL" id="JAD17507.1"/>
    </source>
</evidence>
<protein>
    <submittedName>
        <fullName evidence="1">Uncharacterized protein</fullName>
    </submittedName>
</protein>